<dbReference type="PANTHER" id="PTHR43289:SF6">
    <property type="entry name" value="SERINE_THREONINE-PROTEIN KINASE NEKL-3"/>
    <property type="match status" value="1"/>
</dbReference>
<protein>
    <recommendedName>
        <fullName evidence="1">non-specific serine/threonine protein kinase</fullName>
        <ecNumber evidence="1">2.7.11.1</ecNumber>
    </recommendedName>
</protein>
<feature type="transmembrane region" description="Helical" evidence="8">
    <location>
        <begin position="303"/>
        <end position="322"/>
    </location>
</feature>
<dbReference type="PANTHER" id="PTHR43289">
    <property type="entry name" value="MITOGEN-ACTIVATED PROTEIN KINASE KINASE KINASE 20-RELATED"/>
    <property type="match status" value="1"/>
</dbReference>
<dbReference type="OrthoDB" id="3679634at2"/>
<keyword evidence="3" id="KW-0808">Transferase</keyword>
<dbReference type="Gene3D" id="1.10.510.10">
    <property type="entry name" value="Transferase(Phosphotransferase) domain 1"/>
    <property type="match status" value="1"/>
</dbReference>
<dbReference type="InterPro" id="IPR017441">
    <property type="entry name" value="Protein_kinase_ATP_BS"/>
</dbReference>
<dbReference type="Gene3D" id="3.30.200.20">
    <property type="entry name" value="Phosphorylase Kinase, domain 1"/>
    <property type="match status" value="1"/>
</dbReference>
<evidence type="ECO:0000313" key="10">
    <source>
        <dbReference type="EMBL" id="SEG70644.1"/>
    </source>
</evidence>
<keyword evidence="6 7" id="KW-0067">ATP-binding</keyword>
<dbReference type="InterPro" id="IPR008271">
    <property type="entry name" value="Ser/Thr_kinase_AS"/>
</dbReference>
<keyword evidence="5 10" id="KW-0418">Kinase</keyword>
<dbReference type="RefSeq" id="WP_103939619.1">
    <property type="nucleotide sequence ID" value="NZ_FNVO01000009.1"/>
</dbReference>
<evidence type="ECO:0000256" key="4">
    <source>
        <dbReference type="ARBA" id="ARBA00022741"/>
    </source>
</evidence>
<dbReference type="PROSITE" id="PS50011">
    <property type="entry name" value="PROTEIN_KINASE_DOM"/>
    <property type="match status" value="1"/>
</dbReference>
<proteinExistence type="predicted"/>
<keyword evidence="8" id="KW-0812">Transmembrane</keyword>
<dbReference type="CDD" id="cd14014">
    <property type="entry name" value="STKc_PknB_like"/>
    <property type="match status" value="1"/>
</dbReference>
<reference evidence="11" key="1">
    <citation type="submission" date="2016-10" db="EMBL/GenBank/DDBJ databases">
        <authorList>
            <person name="Varghese N."/>
            <person name="Submissions S."/>
        </authorList>
    </citation>
    <scope>NUCLEOTIDE SEQUENCE [LARGE SCALE GENOMIC DNA]</scope>
    <source>
        <strain evidence="11">DSM 43163</strain>
    </source>
</reference>
<keyword evidence="2 10" id="KW-0723">Serine/threonine-protein kinase</keyword>
<dbReference type="Pfam" id="PF00069">
    <property type="entry name" value="Pkinase"/>
    <property type="match status" value="1"/>
</dbReference>
<dbReference type="InterPro" id="IPR000719">
    <property type="entry name" value="Prot_kinase_dom"/>
</dbReference>
<dbReference type="PROSITE" id="PS00107">
    <property type="entry name" value="PROTEIN_KINASE_ATP"/>
    <property type="match status" value="1"/>
</dbReference>
<evidence type="ECO:0000256" key="6">
    <source>
        <dbReference type="ARBA" id="ARBA00022840"/>
    </source>
</evidence>
<keyword evidence="11" id="KW-1185">Reference proteome</keyword>
<organism evidence="10 11">
    <name type="scientific">Thermomonospora echinospora</name>
    <dbReference type="NCBI Taxonomy" id="1992"/>
    <lineage>
        <taxon>Bacteria</taxon>
        <taxon>Bacillati</taxon>
        <taxon>Actinomycetota</taxon>
        <taxon>Actinomycetes</taxon>
        <taxon>Streptosporangiales</taxon>
        <taxon>Thermomonosporaceae</taxon>
        <taxon>Thermomonospora</taxon>
    </lineage>
</organism>
<keyword evidence="4 7" id="KW-0547">Nucleotide-binding</keyword>
<dbReference type="PROSITE" id="PS00108">
    <property type="entry name" value="PROTEIN_KINASE_ST"/>
    <property type="match status" value="1"/>
</dbReference>
<name>A0A1H6CCG3_9ACTN</name>
<feature type="binding site" evidence="7">
    <location>
        <position position="42"/>
    </location>
    <ligand>
        <name>ATP</name>
        <dbReference type="ChEBI" id="CHEBI:30616"/>
    </ligand>
</feature>
<dbReference type="GO" id="GO:0004674">
    <property type="term" value="F:protein serine/threonine kinase activity"/>
    <property type="evidence" value="ECO:0007669"/>
    <property type="project" value="UniProtKB-KW"/>
</dbReference>
<dbReference type="SMART" id="SM00220">
    <property type="entry name" value="S_TKc"/>
    <property type="match status" value="1"/>
</dbReference>
<evidence type="ECO:0000256" key="7">
    <source>
        <dbReference type="PROSITE-ProRule" id="PRU10141"/>
    </source>
</evidence>
<evidence type="ECO:0000256" key="5">
    <source>
        <dbReference type="ARBA" id="ARBA00022777"/>
    </source>
</evidence>
<evidence type="ECO:0000256" key="8">
    <source>
        <dbReference type="SAM" id="Phobius"/>
    </source>
</evidence>
<evidence type="ECO:0000256" key="1">
    <source>
        <dbReference type="ARBA" id="ARBA00012513"/>
    </source>
</evidence>
<dbReference type="EMBL" id="FNVO01000009">
    <property type="protein sequence ID" value="SEG70644.1"/>
    <property type="molecule type" value="Genomic_DNA"/>
</dbReference>
<evidence type="ECO:0000313" key="11">
    <source>
        <dbReference type="Proteomes" id="UP000236723"/>
    </source>
</evidence>
<evidence type="ECO:0000256" key="2">
    <source>
        <dbReference type="ARBA" id="ARBA00022527"/>
    </source>
</evidence>
<dbReference type="EC" id="2.7.11.1" evidence="1"/>
<feature type="domain" description="Protein kinase" evidence="9">
    <location>
        <begin position="13"/>
        <end position="271"/>
    </location>
</feature>
<keyword evidence="8" id="KW-1133">Transmembrane helix</keyword>
<evidence type="ECO:0000259" key="9">
    <source>
        <dbReference type="PROSITE" id="PS50011"/>
    </source>
</evidence>
<dbReference type="Proteomes" id="UP000236723">
    <property type="component" value="Unassembled WGS sequence"/>
</dbReference>
<gene>
    <name evidence="10" type="ORF">SAMN04489712_109187</name>
</gene>
<keyword evidence="8" id="KW-0472">Membrane</keyword>
<dbReference type="GO" id="GO:0005524">
    <property type="term" value="F:ATP binding"/>
    <property type="evidence" value="ECO:0007669"/>
    <property type="project" value="UniProtKB-UniRule"/>
</dbReference>
<dbReference type="AlphaFoldDB" id="A0A1H6CCG3"/>
<dbReference type="SUPFAM" id="SSF56112">
    <property type="entry name" value="Protein kinase-like (PK-like)"/>
    <property type="match status" value="1"/>
</dbReference>
<accession>A0A1H6CCG3</accession>
<sequence>MRVEAEKPLAGRYRLLSVIGKGGMGTVWRAYDELLDRDVAIKEAVLPEGLTSSERCAMCRRIVAEARATAALRHPGVVTVYDVLNEDGRPWIVMELLRARSLREVLARDGPLDSARAAEIGRAVLAVLNTAHAKGILHRDVKPSNVMLAEDGRILLTDFGLAVHMLNGHTVVDTMVSGIQGSPAYLSPEQILGMPGGTASDLWSLGVTLYAAVEGGSPFRRSHALATMVAVLIGEYAPPWNAGPPMRALIEGLLRQDPSTRLSAAEVAALLDLAADRPDDTWRSRRATWWENGRTSMFRRSRITALVGVAILAATVIVIGAWTARLRPGGTMAALSAQDRGTHTAAYREADGYSVEIPSGWVRERRRDGVHWNDPLTDRHLRISPVQGDALAGLQQAERDAIAANAYPGYRRIRLEATPDVAKDAAEWEFTTHRFRYLRSRMAGYEFLFITPEDRWTPGQRAFEAILRTFRTSGS</sequence>
<dbReference type="InterPro" id="IPR011009">
    <property type="entry name" value="Kinase-like_dom_sf"/>
</dbReference>
<evidence type="ECO:0000256" key="3">
    <source>
        <dbReference type="ARBA" id="ARBA00022679"/>
    </source>
</evidence>